<dbReference type="Gene3D" id="2.60.40.10">
    <property type="entry name" value="Immunoglobulins"/>
    <property type="match status" value="1"/>
</dbReference>
<feature type="chain" id="PRO_5011970452" description="GP46-like surface antigen" evidence="5">
    <location>
        <begin position="22"/>
        <end position="1703"/>
    </location>
</feature>
<dbReference type="Gene3D" id="3.80.10.10">
    <property type="entry name" value="Ribonuclease Inhibitor"/>
    <property type="match status" value="4"/>
</dbReference>
<feature type="region of interest" description="Disordered" evidence="4">
    <location>
        <begin position="1019"/>
        <end position="1100"/>
    </location>
</feature>
<dbReference type="GO" id="GO:0005930">
    <property type="term" value="C:axoneme"/>
    <property type="evidence" value="ECO:0007669"/>
    <property type="project" value="UniProtKB-SubCell"/>
</dbReference>
<dbReference type="InterPro" id="IPR032675">
    <property type="entry name" value="LRR_dom_sf"/>
</dbReference>
<dbReference type="Proteomes" id="UP000232323">
    <property type="component" value="Unassembled WGS sequence"/>
</dbReference>
<accession>A0A250XIM0</accession>
<evidence type="ECO:0000313" key="7">
    <source>
        <dbReference type="Proteomes" id="UP000232323"/>
    </source>
</evidence>
<dbReference type="InterPro" id="IPR001611">
    <property type="entry name" value="Leu-rich_rpt"/>
</dbReference>
<comment type="subcellular location">
    <subcellularLocation>
        <location evidence="2">Cytoplasm</location>
        <location evidence="2">Cytoskeleton</location>
        <location evidence="2">Cilium axoneme</location>
    </subcellularLocation>
    <subcellularLocation>
        <location evidence="1">Membrane</location>
        <topology evidence="1">Single-pass membrane protein</topology>
    </subcellularLocation>
</comment>
<evidence type="ECO:0000256" key="3">
    <source>
        <dbReference type="ARBA" id="ARBA00022729"/>
    </source>
</evidence>
<dbReference type="Pfam" id="PF00560">
    <property type="entry name" value="LRR_1"/>
    <property type="match status" value="3"/>
</dbReference>
<sequence>MERNMMVIFCVFWCFKFDVTAQMPPPFAPPYVPPSSSASSSSAFVPPYVPPSSPASSSSAFAPPYVPPSSPASSSSAPPAPPAPASPPFYPPFSPSLSAPLPPPQPSPILSAPLYPPASPSFVAILPPPTSPAAINLSAPLHPPSYPPGFPAPLTPPSTPPTTLSNFPFAPSVYEAPSSPSSAFMDYSYDQPDQPPSPPIPAPSPPHSSSVPPAPPGGLPCPNATTALLNFKLSVDASGSILPFWNASYDACQHGGWPLLSIDIALGAVVNINLTDKGLAGPMPKEGTFFPYLRNLTGLDLSGNSLNGSLPSDLSMLTALTYIALRGNMLTGTLSHDLQVLTALQVFDLSSNAFNGTIPGSLLRSHSSGGWRSIKQLHLYDNQYSGVLPSAWGAATALTSLFMNNNQFQGQLPQDMSKLTSLQAINLEANAISGTLNPDWPLWWPQLTQLSFSNMGWYSSLPSEFGNWSSLVVLDLASNSLTGTLPPEWGDTNSTLGSAMEHLDLSNNYLSGDIPSSWSTLAHLECVSVAENTHLCGPIPPTWPCITVNGSSVGYDCLNPIVRLALMCDSSLAVAAGCSSDLLESFSQWDQDKSGMSALRAAIQEGTQPQPGSIASLILSSWDPSVQACSSDNCSACVVEDTVCGAGGALRPWIGNDNHTTSLETCNWMYIECMDGYVSGILLSFTLFNETGPQLLFSSLPPELGSLGTLNTVALNGHRVLSGTLPVEWSSLSPLSLLELDPIEGSHGMNGTIPGEWETFISLQTFNLANAPFIEGSLPHTWDTSAMSFMRFNNLNLVDGNLPASWSNSISIKYLELEKLPGLYGPLPASWQHGTFKSLKALIIKDTGLHITNASLARMINGSLTSLTHMEVLNNTGSALGDYSQADYTNANRSGDYSNVGNGNTYDYVSSATHYDYSTAYNYGYGSSDGYGNAYTSTDYGSYHGGYSGYNYGAGYYNVNPFDTSVNPLLTFTLLFPLIDPNAYPGGKNALATDYAQILAGQAQVSPGNVVVVVSSVEVSTSPPPAPPAPPGPPRPYSRKVRHQPPQPPYPPLPPPRPPHPSPKPPKSPPPDHAPRPPPKSSPPSPGLRHLRRLQSSPAASSAASLSTQVWFDADFASIPGSCGAASALLCFAFFVENEPSLLFTGLAGYPSFDPTGLQVKGLNTTLPEGVSIDCNPEYEQCPSLSSANLTGSYGLGYLYQNYDYAYVNAESVFAALENSKEPPSLILHGPDYVEVLEYSSYVDDGATAYDALDGFLEPSIAYQLCTLSKELQSMLEQGLQPYMSDYSYSSFSLSQLSCNKNASSVVVNRPGNTSLAYLLTYTATNSRKINAMPVYRLVNIKARCSSSEHWCPNLATPACSQAGQCFSFSSAAVAAGGVITSLGSSDQFAAQGVTKSTSVTATVTKVLPLITLNGNGTIGTLSDGTSVMFDTVLQWALWTDPGATATGSPYGSQLNLTSLIQTSGAAMVDTSVPTNTQKQSYGFVVTYMVTDPVGNVALPAKRLITVTCPPPETFCMTPRSNTPGCTTSGVCGVQLQPIGAAVSNALTSGAPPTPQPPTILLNGPSSVTILQGKGYDTCLPSATLSAVCDRGATATDAITGSLNNAIRVCGFATYVDPSMKNSPTLPTITVGCGINTSLPGIYSINFTVVNSQKLVATAVRTLVVQALCRPGEVLCQEMKTCSVNGVCVSNLNATTPSNQAVA</sequence>
<dbReference type="GO" id="GO:0016020">
    <property type="term" value="C:membrane"/>
    <property type="evidence" value="ECO:0007669"/>
    <property type="project" value="UniProtKB-SubCell"/>
</dbReference>
<dbReference type="SUPFAM" id="SSF52058">
    <property type="entry name" value="L domain-like"/>
    <property type="match status" value="2"/>
</dbReference>
<evidence type="ECO:0000256" key="2">
    <source>
        <dbReference type="ARBA" id="ARBA00004430"/>
    </source>
</evidence>
<keyword evidence="7" id="KW-1185">Reference proteome</keyword>
<dbReference type="PANTHER" id="PTHR48053">
    <property type="entry name" value="LEUCINE RICH REPEAT FAMILY PROTEIN, EXPRESSED"/>
    <property type="match status" value="1"/>
</dbReference>
<proteinExistence type="predicted"/>
<reference evidence="6 7" key="1">
    <citation type="submission" date="2017-08" db="EMBL/GenBank/DDBJ databases">
        <title>Acidophilic green algal genome provides insights into adaptation to an acidic environment.</title>
        <authorList>
            <person name="Hirooka S."/>
            <person name="Hirose Y."/>
            <person name="Kanesaki Y."/>
            <person name="Higuchi S."/>
            <person name="Fujiwara T."/>
            <person name="Onuma R."/>
            <person name="Era A."/>
            <person name="Ohbayashi R."/>
            <person name="Uzuka A."/>
            <person name="Nozaki H."/>
            <person name="Yoshikawa H."/>
            <person name="Miyagishima S.Y."/>
        </authorList>
    </citation>
    <scope>NUCLEOTIDE SEQUENCE [LARGE SCALE GENOMIC DNA]</scope>
    <source>
        <strain evidence="6 7">NIES-2499</strain>
    </source>
</reference>
<keyword evidence="3 5" id="KW-0732">Signal</keyword>
<feature type="compositionally biased region" description="Pro residues" evidence="4">
    <location>
        <begin position="1045"/>
        <end position="1086"/>
    </location>
</feature>
<feature type="region of interest" description="Disordered" evidence="4">
    <location>
        <begin position="35"/>
        <end position="84"/>
    </location>
</feature>
<feature type="compositionally biased region" description="Pro residues" evidence="4">
    <location>
        <begin position="193"/>
        <end position="219"/>
    </location>
</feature>
<evidence type="ECO:0000256" key="5">
    <source>
        <dbReference type="SAM" id="SignalP"/>
    </source>
</evidence>
<feature type="signal peptide" evidence="5">
    <location>
        <begin position="1"/>
        <end position="21"/>
    </location>
</feature>
<name>A0A250XIM0_9CHLO</name>
<organism evidence="6 7">
    <name type="scientific">Chlamydomonas eustigma</name>
    <dbReference type="NCBI Taxonomy" id="1157962"/>
    <lineage>
        <taxon>Eukaryota</taxon>
        <taxon>Viridiplantae</taxon>
        <taxon>Chlorophyta</taxon>
        <taxon>core chlorophytes</taxon>
        <taxon>Chlorophyceae</taxon>
        <taxon>CS clade</taxon>
        <taxon>Chlamydomonadales</taxon>
        <taxon>Chlamydomonadaceae</taxon>
        <taxon>Chlamydomonas</taxon>
    </lineage>
</organism>
<dbReference type="InterPro" id="IPR013783">
    <property type="entry name" value="Ig-like_fold"/>
</dbReference>
<feature type="compositionally biased region" description="Low complexity" evidence="4">
    <location>
        <begin position="54"/>
        <end position="63"/>
    </location>
</feature>
<evidence type="ECO:0008006" key="8">
    <source>
        <dbReference type="Google" id="ProtNLM"/>
    </source>
</evidence>
<evidence type="ECO:0000313" key="6">
    <source>
        <dbReference type="EMBL" id="GAX82866.1"/>
    </source>
</evidence>
<protein>
    <recommendedName>
        <fullName evidence="8">GP46-like surface antigen</fullName>
    </recommendedName>
</protein>
<dbReference type="STRING" id="1157962.A0A250XIM0"/>
<feature type="compositionally biased region" description="Low complexity" evidence="4">
    <location>
        <begin position="35"/>
        <end position="46"/>
    </location>
</feature>
<dbReference type="PANTHER" id="PTHR48053:SF71">
    <property type="entry name" value="LEUCINE RICH REPEAT FAMILY PROTEIN, EXPRESSED"/>
    <property type="match status" value="1"/>
</dbReference>
<feature type="non-terminal residue" evidence="6">
    <location>
        <position position="1703"/>
    </location>
</feature>
<evidence type="ECO:0000256" key="1">
    <source>
        <dbReference type="ARBA" id="ARBA00004167"/>
    </source>
</evidence>
<feature type="compositionally biased region" description="Pro residues" evidence="4">
    <location>
        <begin position="1022"/>
        <end position="1036"/>
    </location>
</feature>
<gene>
    <name evidence="6" type="ORF">CEUSTIGMA_g10292.t1</name>
</gene>
<dbReference type="EMBL" id="BEGY01000087">
    <property type="protein sequence ID" value="GAX82866.1"/>
    <property type="molecule type" value="Genomic_DNA"/>
</dbReference>
<evidence type="ECO:0000256" key="4">
    <source>
        <dbReference type="SAM" id="MobiDB-lite"/>
    </source>
</evidence>
<dbReference type="InterPro" id="IPR051716">
    <property type="entry name" value="Plant_RL_S/T_kinase"/>
</dbReference>
<comment type="caution">
    <text evidence="6">The sequence shown here is derived from an EMBL/GenBank/DDBJ whole genome shotgun (WGS) entry which is preliminary data.</text>
</comment>
<feature type="region of interest" description="Disordered" evidence="4">
    <location>
        <begin position="184"/>
        <end position="219"/>
    </location>
</feature>
<dbReference type="OrthoDB" id="535287at2759"/>